<dbReference type="EMBL" id="CADEAL010003925">
    <property type="protein sequence ID" value="CAB1446703.1"/>
    <property type="molecule type" value="Genomic_DNA"/>
</dbReference>
<evidence type="ECO:0000313" key="2">
    <source>
        <dbReference type="EMBL" id="CAB1446703.1"/>
    </source>
</evidence>
<evidence type="ECO:0000313" key="3">
    <source>
        <dbReference type="Proteomes" id="UP001153269"/>
    </source>
</evidence>
<name>A0A9N7VC23_PLEPL</name>
<comment type="caution">
    <text evidence="2">The sequence shown here is derived from an EMBL/GenBank/DDBJ whole genome shotgun (WGS) entry which is preliminary data.</text>
</comment>
<keyword evidence="3" id="KW-1185">Reference proteome</keyword>
<feature type="region of interest" description="Disordered" evidence="1">
    <location>
        <begin position="88"/>
        <end position="129"/>
    </location>
</feature>
<sequence length="129" mass="14128">MKEDCSVFLSSLPLRYDAGCHFISSILLDYTSRVQRNIEQDVQEGGRPAPLCPPPAHSGRDIILGAPGLFCFPFDCLLQPRGSLEGRAFMLPEPANKKQTEPVGRSEAEPRRPGAASPCCANKSPFHFN</sequence>
<evidence type="ECO:0000256" key="1">
    <source>
        <dbReference type="SAM" id="MobiDB-lite"/>
    </source>
</evidence>
<dbReference type="AlphaFoldDB" id="A0A9N7VC23"/>
<reference evidence="2" key="1">
    <citation type="submission" date="2020-03" db="EMBL/GenBank/DDBJ databases">
        <authorList>
            <person name="Weist P."/>
        </authorList>
    </citation>
    <scope>NUCLEOTIDE SEQUENCE</scope>
</reference>
<protein>
    <submittedName>
        <fullName evidence="2">Uncharacterized protein</fullName>
    </submittedName>
</protein>
<dbReference type="Proteomes" id="UP001153269">
    <property type="component" value="Unassembled WGS sequence"/>
</dbReference>
<proteinExistence type="predicted"/>
<gene>
    <name evidence="2" type="ORF">PLEPLA_LOCUS34428</name>
</gene>
<accession>A0A9N7VC23</accession>
<feature type="compositionally biased region" description="Basic and acidic residues" evidence="1">
    <location>
        <begin position="95"/>
        <end position="112"/>
    </location>
</feature>
<organism evidence="2 3">
    <name type="scientific">Pleuronectes platessa</name>
    <name type="common">European plaice</name>
    <dbReference type="NCBI Taxonomy" id="8262"/>
    <lineage>
        <taxon>Eukaryota</taxon>
        <taxon>Metazoa</taxon>
        <taxon>Chordata</taxon>
        <taxon>Craniata</taxon>
        <taxon>Vertebrata</taxon>
        <taxon>Euteleostomi</taxon>
        <taxon>Actinopterygii</taxon>
        <taxon>Neopterygii</taxon>
        <taxon>Teleostei</taxon>
        <taxon>Neoteleostei</taxon>
        <taxon>Acanthomorphata</taxon>
        <taxon>Carangaria</taxon>
        <taxon>Pleuronectiformes</taxon>
        <taxon>Pleuronectoidei</taxon>
        <taxon>Pleuronectidae</taxon>
        <taxon>Pleuronectes</taxon>
    </lineage>
</organism>